<dbReference type="Pfam" id="PF01593">
    <property type="entry name" value="Amino_oxidase"/>
    <property type="match status" value="1"/>
</dbReference>
<sequence length="498" mass="56027">MAAASPKVGNGFPKVTRTAKVVIIGGGMAGISAAQRLKTAGWTDVKILEARDRAGGRIWTQRLGPNTIELGANWIHGSEGNPIYKLACDHNLLKNAARLQTFNDRYRLRGDTFLPGGQVIDREIVQEFLEMYEELIEECSDFFLQKKTPQHPDESVGNYLEQEFPKRLGLSYDNDDVKRLKMNLFKQHLKQETFTTGCHSMKEVGLQAFGEYVSFAGGNINLPDGYDTVLDVLLKDIPPECMLFNKQVKCVLWDQMVADNSSAERHSQHAISIVCEDGEIFKADHVIVTVPLGFLKKHASTFLQPPLPEKKLRSIAKMGFGVVDKIFLEFEKPFWEAGSPGFQLVCKEDETDPRCPQEWYKKLYIFYVDPKAPNTVFAWLSGEEALHMEALTEEEVAHTIVQVLRRFTGNDDIPLPQRLMRSRWGGDPLSCGSYSFIAVGASGEDIDTIAEPLYSQHTREPVVQFAGEATHRQHHSTVHAAYLSGQREADRLIHMCRA</sequence>
<gene>
    <name evidence="9" type="primary">PAOX</name>
    <name evidence="9" type="ORF">BLAG_LOCUS15436</name>
</gene>
<evidence type="ECO:0000256" key="6">
    <source>
        <dbReference type="ARBA" id="ARBA00022827"/>
    </source>
</evidence>
<reference evidence="9" key="1">
    <citation type="submission" date="2022-01" db="EMBL/GenBank/DDBJ databases">
        <authorList>
            <person name="Braso-Vives M."/>
        </authorList>
    </citation>
    <scope>NUCLEOTIDE SEQUENCE</scope>
</reference>
<dbReference type="InterPro" id="IPR002937">
    <property type="entry name" value="Amino_oxidase"/>
</dbReference>
<keyword evidence="10" id="KW-1185">Reference proteome</keyword>
<feature type="domain" description="Amine oxidase" evidence="8">
    <location>
        <begin position="28"/>
        <end position="493"/>
    </location>
</feature>
<dbReference type="GO" id="GO:0046592">
    <property type="term" value="F:polyamine oxidase activity"/>
    <property type="evidence" value="ECO:0007669"/>
    <property type="project" value="TreeGrafter"/>
</dbReference>
<keyword evidence="7" id="KW-0560">Oxidoreductase</keyword>
<keyword evidence="6" id="KW-0274">FAD</keyword>
<comment type="cofactor">
    <cofactor evidence="1">
        <name>FAD</name>
        <dbReference type="ChEBI" id="CHEBI:57692"/>
    </cofactor>
</comment>
<dbReference type="SUPFAM" id="SSF51905">
    <property type="entry name" value="FAD/NAD(P)-binding domain"/>
    <property type="match status" value="1"/>
</dbReference>
<dbReference type="InterPro" id="IPR050281">
    <property type="entry name" value="Flavin_monoamine_oxidase"/>
</dbReference>
<evidence type="ECO:0000256" key="1">
    <source>
        <dbReference type="ARBA" id="ARBA00001974"/>
    </source>
</evidence>
<protein>
    <submittedName>
        <fullName evidence="9">PAOX protein</fullName>
    </submittedName>
</protein>
<dbReference type="InterPro" id="IPR036188">
    <property type="entry name" value="FAD/NAD-bd_sf"/>
</dbReference>
<dbReference type="Gene3D" id="3.90.660.10">
    <property type="match status" value="1"/>
</dbReference>
<dbReference type="GO" id="GO:0005737">
    <property type="term" value="C:cytoplasm"/>
    <property type="evidence" value="ECO:0007669"/>
    <property type="project" value="UniProtKB-SubCell"/>
</dbReference>
<name>A0A8K0EMM1_BRALA</name>
<dbReference type="GO" id="GO:0046203">
    <property type="term" value="P:spermidine catabolic process"/>
    <property type="evidence" value="ECO:0007669"/>
    <property type="project" value="TreeGrafter"/>
</dbReference>
<proteinExistence type="inferred from homology"/>
<comment type="subcellular location">
    <subcellularLocation>
        <location evidence="2">Cytoplasm</location>
    </subcellularLocation>
</comment>
<evidence type="ECO:0000256" key="7">
    <source>
        <dbReference type="ARBA" id="ARBA00023002"/>
    </source>
</evidence>
<dbReference type="AlphaFoldDB" id="A0A8K0EMM1"/>
<accession>A0A8K0EMM1</accession>
<evidence type="ECO:0000313" key="10">
    <source>
        <dbReference type="Proteomes" id="UP000838412"/>
    </source>
</evidence>
<keyword evidence="4" id="KW-0963">Cytoplasm</keyword>
<dbReference type="SUPFAM" id="SSF54373">
    <property type="entry name" value="FAD-linked reductases, C-terminal domain"/>
    <property type="match status" value="1"/>
</dbReference>
<evidence type="ECO:0000256" key="2">
    <source>
        <dbReference type="ARBA" id="ARBA00004496"/>
    </source>
</evidence>
<keyword evidence="5" id="KW-0285">Flavoprotein</keyword>
<evidence type="ECO:0000313" key="9">
    <source>
        <dbReference type="EMBL" id="CAH1257566.1"/>
    </source>
</evidence>
<dbReference type="PANTHER" id="PTHR10742:SF405">
    <property type="entry name" value="PEROXISOMAL N(1)-ACETYL-SPERMINE_SPERMIDINE OXIDASE"/>
    <property type="match status" value="1"/>
</dbReference>
<dbReference type="OrthoDB" id="5046242at2759"/>
<comment type="similarity">
    <text evidence="3">Belongs to the flavin monoamine oxidase family.</text>
</comment>
<evidence type="ECO:0000259" key="8">
    <source>
        <dbReference type="Pfam" id="PF01593"/>
    </source>
</evidence>
<evidence type="ECO:0000256" key="3">
    <source>
        <dbReference type="ARBA" id="ARBA00005995"/>
    </source>
</evidence>
<evidence type="ECO:0000256" key="5">
    <source>
        <dbReference type="ARBA" id="ARBA00022630"/>
    </source>
</evidence>
<evidence type="ECO:0000256" key="4">
    <source>
        <dbReference type="ARBA" id="ARBA00022490"/>
    </source>
</evidence>
<dbReference type="Gene3D" id="3.50.50.60">
    <property type="entry name" value="FAD/NAD(P)-binding domain"/>
    <property type="match status" value="1"/>
</dbReference>
<organism evidence="9 10">
    <name type="scientific">Branchiostoma lanceolatum</name>
    <name type="common">Common lancelet</name>
    <name type="synonym">Amphioxus lanceolatum</name>
    <dbReference type="NCBI Taxonomy" id="7740"/>
    <lineage>
        <taxon>Eukaryota</taxon>
        <taxon>Metazoa</taxon>
        <taxon>Chordata</taxon>
        <taxon>Cephalochordata</taxon>
        <taxon>Leptocardii</taxon>
        <taxon>Amphioxiformes</taxon>
        <taxon>Branchiostomatidae</taxon>
        <taxon>Branchiostoma</taxon>
    </lineage>
</organism>
<dbReference type="EMBL" id="OV696688">
    <property type="protein sequence ID" value="CAH1257566.1"/>
    <property type="molecule type" value="Genomic_DNA"/>
</dbReference>
<dbReference type="PANTHER" id="PTHR10742">
    <property type="entry name" value="FLAVIN MONOAMINE OXIDASE"/>
    <property type="match status" value="1"/>
</dbReference>
<dbReference type="Proteomes" id="UP000838412">
    <property type="component" value="Chromosome 3"/>
</dbReference>